<dbReference type="InterPro" id="IPR036875">
    <property type="entry name" value="Znf_CCHC_sf"/>
</dbReference>
<evidence type="ECO:0000256" key="2">
    <source>
        <dbReference type="SAM" id="MobiDB-lite"/>
    </source>
</evidence>
<dbReference type="Pfam" id="PF03732">
    <property type="entry name" value="Retrotrans_gag"/>
    <property type="match status" value="1"/>
</dbReference>
<dbReference type="Gene3D" id="2.40.70.10">
    <property type="entry name" value="Acid Proteases"/>
    <property type="match status" value="1"/>
</dbReference>
<dbReference type="HOGENOM" id="CLU_018037_3_0_1"/>
<dbReference type="OMA" id="ETHAGHN"/>
<keyword evidence="1" id="KW-0479">Metal-binding</keyword>
<dbReference type="PROSITE" id="PS50158">
    <property type="entry name" value="ZF_CCHC"/>
    <property type="match status" value="1"/>
</dbReference>
<dbReference type="Gramene" id="EOX92171">
    <property type="protein sequence ID" value="EOX92171"/>
    <property type="gene ID" value="TCM_001163"/>
</dbReference>
<dbReference type="PANTHER" id="PTHR35046:SF9">
    <property type="entry name" value="RNA-DIRECTED DNA POLYMERASE"/>
    <property type="match status" value="1"/>
</dbReference>
<evidence type="ECO:0000313" key="5">
    <source>
        <dbReference type="Proteomes" id="UP000026915"/>
    </source>
</evidence>
<protein>
    <submittedName>
        <fullName evidence="4">Gag-pol polyprotein-like protein</fullName>
    </submittedName>
</protein>
<sequence length="399" mass="47235">MPPRRQNRQRDDYEIEIAELRQQIQELQEQLARRDAQINNSNSSDEENDTNPFHQNLSSDEEVPIRRLRTAAARDLGIKVDIPEFEGRLHPDDFLDWLYTVERVFELKDIPDEKSVKLVAIKLKKHASIWWENLKRQREREGLYKIRTWDKMRRELKRKFLPKHYRQEIFIKFHNLRQKTMTVEEYTMEFEQLHMKCDVQEPEEQTVARYLGGLNVEIADIVQLQPYWNLNDVIRLALKSSVTIPPPKVNSSKTASSNDKKTTFTRASNVNKKCFKCQGFGHIASDCSNRRIISLVEEEDYANWEKLKPVYDEYDDEEIEEVSADHGEALIVRRNLNTAMMTKDESWFRHNIFYTRCTSQGKVCNVIIDSGSYENVIANYMVEKLKLPTEVHPHPYKLQ</sequence>
<dbReference type="GO" id="GO:0008270">
    <property type="term" value="F:zinc ion binding"/>
    <property type="evidence" value="ECO:0007669"/>
    <property type="project" value="UniProtKB-KW"/>
</dbReference>
<reference evidence="4 5" key="1">
    <citation type="journal article" date="2013" name="Genome Biol.">
        <title>The genome sequence of the most widely cultivated cacao type and its use to identify candidate genes regulating pod color.</title>
        <authorList>
            <person name="Motamayor J.C."/>
            <person name="Mockaitis K."/>
            <person name="Schmutz J."/>
            <person name="Haiminen N."/>
            <person name="Iii D.L."/>
            <person name="Cornejo O."/>
            <person name="Findley S.D."/>
            <person name="Zheng P."/>
            <person name="Utro F."/>
            <person name="Royaert S."/>
            <person name="Saski C."/>
            <person name="Jenkins J."/>
            <person name="Podicheti R."/>
            <person name="Zhao M."/>
            <person name="Scheffler B.E."/>
            <person name="Stack J.C."/>
            <person name="Feltus F.A."/>
            <person name="Mustiga G.M."/>
            <person name="Amores F."/>
            <person name="Phillips W."/>
            <person name="Marelli J.P."/>
            <person name="May G.D."/>
            <person name="Shapiro H."/>
            <person name="Ma J."/>
            <person name="Bustamante C.D."/>
            <person name="Schnell R.J."/>
            <person name="Main D."/>
            <person name="Gilbert D."/>
            <person name="Parida L."/>
            <person name="Kuhn D.N."/>
        </authorList>
    </citation>
    <scope>NUCLEOTIDE SEQUENCE [LARGE SCALE GENOMIC DNA]</scope>
    <source>
        <strain evidence="5">cv. Matina 1-6</strain>
    </source>
</reference>
<dbReference type="SMART" id="SM00343">
    <property type="entry name" value="ZnF_C2HC"/>
    <property type="match status" value="1"/>
</dbReference>
<dbReference type="AlphaFoldDB" id="A0A061DJQ7"/>
<proteinExistence type="predicted"/>
<dbReference type="SUPFAM" id="SSF57756">
    <property type="entry name" value="Retrovirus zinc finger-like domains"/>
    <property type="match status" value="1"/>
</dbReference>
<dbReference type="InParanoid" id="A0A061DJQ7"/>
<dbReference type="InterPro" id="IPR001878">
    <property type="entry name" value="Znf_CCHC"/>
</dbReference>
<dbReference type="PANTHER" id="PTHR35046">
    <property type="entry name" value="ZINC KNUCKLE (CCHC-TYPE) FAMILY PROTEIN"/>
    <property type="match status" value="1"/>
</dbReference>
<feature type="region of interest" description="Disordered" evidence="2">
    <location>
        <begin position="40"/>
        <end position="61"/>
    </location>
</feature>
<evidence type="ECO:0000259" key="3">
    <source>
        <dbReference type="PROSITE" id="PS50158"/>
    </source>
</evidence>
<dbReference type="InterPro" id="IPR005162">
    <property type="entry name" value="Retrotrans_gag_dom"/>
</dbReference>
<dbReference type="Pfam" id="PF00098">
    <property type="entry name" value="zf-CCHC"/>
    <property type="match status" value="1"/>
</dbReference>
<dbReference type="EMBL" id="CM001879">
    <property type="protein sequence ID" value="EOX92171.1"/>
    <property type="molecule type" value="Genomic_DNA"/>
</dbReference>
<dbReference type="Gene3D" id="4.10.60.10">
    <property type="entry name" value="Zinc finger, CCHC-type"/>
    <property type="match status" value="1"/>
</dbReference>
<dbReference type="eggNOG" id="KOG0017">
    <property type="taxonomic scope" value="Eukaryota"/>
</dbReference>
<keyword evidence="1" id="KW-0862">Zinc</keyword>
<feature type="domain" description="CCHC-type" evidence="3">
    <location>
        <begin position="273"/>
        <end position="289"/>
    </location>
</feature>
<organism evidence="4 5">
    <name type="scientific">Theobroma cacao</name>
    <name type="common">Cacao</name>
    <name type="synonym">Cocoa</name>
    <dbReference type="NCBI Taxonomy" id="3641"/>
    <lineage>
        <taxon>Eukaryota</taxon>
        <taxon>Viridiplantae</taxon>
        <taxon>Streptophyta</taxon>
        <taxon>Embryophyta</taxon>
        <taxon>Tracheophyta</taxon>
        <taxon>Spermatophyta</taxon>
        <taxon>Magnoliopsida</taxon>
        <taxon>eudicotyledons</taxon>
        <taxon>Gunneridae</taxon>
        <taxon>Pentapetalae</taxon>
        <taxon>rosids</taxon>
        <taxon>malvids</taxon>
        <taxon>Malvales</taxon>
        <taxon>Malvaceae</taxon>
        <taxon>Byttnerioideae</taxon>
        <taxon>Theobroma</taxon>
    </lineage>
</organism>
<dbReference type="STRING" id="3641.A0A061DJQ7"/>
<evidence type="ECO:0000256" key="1">
    <source>
        <dbReference type="PROSITE-ProRule" id="PRU00047"/>
    </source>
</evidence>
<accession>A0A061DJQ7</accession>
<dbReference type="InterPro" id="IPR021109">
    <property type="entry name" value="Peptidase_aspartic_dom_sf"/>
</dbReference>
<name>A0A061DJQ7_THECC</name>
<keyword evidence="5" id="KW-1185">Reference proteome</keyword>
<keyword evidence="1" id="KW-0863">Zinc-finger</keyword>
<dbReference type="GO" id="GO:0003676">
    <property type="term" value="F:nucleic acid binding"/>
    <property type="evidence" value="ECO:0007669"/>
    <property type="project" value="InterPro"/>
</dbReference>
<evidence type="ECO:0000313" key="4">
    <source>
        <dbReference type="EMBL" id="EOX92171.1"/>
    </source>
</evidence>
<gene>
    <name evidence="4" type="ORF">TCM_001163</name>
</gene>
<dbReference type="Proteomes" id="UP000026915">
    <property type="component" value="Chromosome 1"/>
</dbReference>